<name>C4J0U3_MAIZE</name>
<organism evidence="2">
    <name type="scientific">Zea mays</name>
    <name type="common">Maize</name>
    <dbReference type="NCBI Taxonomy" id="4577"/>
    <lineage>
        <taxon>Eukaryota</taxon>
        <taxon>Viridiplantae</taxon>
        <taxon>Streptophyta</taxon>
        <taxon>Embryophyta</taxon>
        <taxon>Tracheophyta</taxon>
        <taxon>Spermatophyta</taxon>
        <taxon>Magnoliopsida</taxon>
        <taxon>Liliopsida</taxon>
        <taxon>Poales</taxon>
        <taxon>Poaceae</taxon>
        <taxon>PACMAD clade</taxon>
        <taxon>Panicoideae</taxon>
        <taxon>Andropogonodae</taxon>
        <taxon>Andropogoneae</taxon>
        <taxon>Tripsacinae</taxon>
        <taxon>Zea</taxon>
    </lineage>
</organism>
<reference evidence="2" key="1">
    <citation type="journal article" date="2009" name="PLoS Genet.">
        <title>Sequencing, mapping, and analysis of 27,455 maize full-length cDNAs.</title>
        <authorList>
            <person name="Soderlund C."/>
            <person name="Descour A."/>
            <person name="Kudrna D."/>
            <person name="Bomhoff M."/>
            <person name="Boyd L."/>
            <person name="Currie J."/>
            <person name="Angelova A."/>
            <person name="Collura K."/>
            <person name="Wissotski M."/>
            <person name="Ashley E."/>
            <person name="Morrow D."/>
            <person name="Fernandes J."/>
            <person name="Walbot V."/>
            <person name="Yu Y."/>
        </authorList>
    </citation>
    <scope>NUCLEOTIDE SEQUENCE</scope>
    <source>
        <strain evidence="2">B73</strain>
    </source>
</reference>
<feature type="region of interest" description="Disordered" evidence="1">
    <location>
        <begin position="240"/>
        <end position="313"/>
    </location>
</feature>
<evidence type="ECO:0000256" key="1">
    <source>
        <dbReference type="SAM" id="MobiDB-lite"/>
    </source>
</evidence>
<evidence type="ECO:0000313" key="2">
    <source>
        <dbReference type="EMBL" id="ACR34793.1"/>
    </source>
</evidence>
<feature type="compositionally biased region" description="Gly residues" evidence="1">
    <location>
        <begin position="269"/>
        <end position="281"/>
    </location>
</feature>
<feature type="region of interest" description="Disordered" evidence="1">
    <location>
        <begin position="37"/>
        <end position="59"/>
    </location>
</feature>
<accession>C4J0U3</accession>
<feature type="compositionally biased region" description="Basic residues" evidence="1">
    <location>
        <begin position="246"/>
        <end position="268"/>
    </location>
</feature>
<proteinExistence type="evidence at transcript level"/>
<dbReference type="AlphaFoldDB" id="C4J0U3"/>
<protein>
    <submittedName>
        <fullName evidence="2">Uncharacterized protein</fullName>
    </submittedName>
</protein>
<feature type="compositionally biased region" description="Basic residues" evidence="1">
    <location>
        <begin position="169"/>
        <end position="180"/>
    </location>
</feature>
<dbReference type="EMBL" id="BT084440">
    <property type="protein sequence ID" value="ACR34793.1"/>
    <property type="molecule type" value="mRNA"/>
</dbReference>
<sequence length="332" mass="35220">MVTMCMDAADRVHRQVVRAGAELHPHPQRPHRCRSLLPRLGSRPPPDHQHVPALPSPAGVGGLPDLAAPCTASARRESQRRLPHQHRCRRRHVFRHVPLPGLRGARAALLPGAGHHPVRGARRALLAPDHRRRRRGARAHTGAGLPQADVRAAAVGVLRQLRPLHARARRPRVRPARRGRGAGPPRCRRAGGGAVARPGVAPHAAAAGKRAVPDVWAGADVRGAGPRAHVRRGVRGRGFSGARVVPRGRGHRRGAGARPARARGRRGAGRGGDAARGGDGQGLPRRRGAPARCRSCVRGEGRKGGVGPVPRVTTEQQESLCCWPADAGPCGT</sequence>
<feature type="region of interest" description="Disordered" evidence="1">
    <location>
        <begin position="169"/>
        <end position="198"/>
    </location>
</feature>